<dbReference type="PANTHER" id="PTHR24247">
    <property type="entry name" value="5-HYDROXYTRYPTAMINE RECEPTOR"/>
    <property type="match status" value="1"/>
</dbReference>
<keyword evidence="4 9" id="KW-1133">Transmembrane helix</keyword>
<comment type="subcellular location">
    <subcellularLocation>
        <location evidence="1">Cell membrane</location>
        <topology evidence="1">Multi-pass membrane protein</topology>
    </subcellularLocation>
</comment>
<feature type="transmembrane region" description="Helical" evidence="9">
    <location>
        <begin position="12"/>
        <end position="36"/>
    </location>
</feature>
<feature type="transmembrane region" description="Helical" evidence="9">
    <location>
        <begin position="82"/>
        <end position="107"/>
    </location>
</feature>
<keyword evidence="5" id="KW-0297">G-protein coupled receptor</keyword>
<dbReference type="InterPro" id="IPR000276">
    <property type="entry name" value="GPCR_Rhodpsn"/>
</dbReference>
<keyword evidence="8" id="KW-0807">Transducer</keyword>
<dbReference type="PROSITE" id="PS50262">
    <property type="entry name" value="G_PROTEIN_RECEP_F1_2"/>
    <property type="match status" value="1"/>
</dbReference>
<gene>
    <name evidence="11" type="ORF">PLOB_00030351</name>
</gene>
<keyword evidence="12" id="KW-1185">Reference proteome</keyword>
<keyword evidence="7" id="KW-0675">Receptor</keyword>
<evidence type="ECO:0000256" key="2">
    <source>
        <dbReference type="ARBA" id="ARBA00022475"/>
    </source>
</evidence>
<dbReference type="Gene3D" id="1.20.1070.10">
    <property type="entry name" value="Rhodopsin 7-helix transmembrane proteins"/>
    <property type="match status" value="1"/>
</dbReference>
<keyword evidence="2" id="KW-1003">Cell membrane</keyword>
<evidence type="ECO:0000259" key="10">
    <source>
        <dbReference type="PROSITE" id="PS50262"/>
    </source>
</evidence>
<protein>
    <recommendedName>
        <fullName evidence="10">G-protein coupled receptors family 1 profile domain-containing protein</fullName>
    </recommendedName>
</protein>
<dbReference type="PRINTS" id="PR00237">
    <property type="entry name" value="GPCRRHODOPSN"/>
</dbReference>
<proteinExistence type="predicted"/>
<feature type="domain" description="G-protein coupled receptors family 1 profile" evidence="10">
    <location>
        <begin position="1"/>
        <end position="125"/>
    </location>
</feature>
<dbReference type="Proteomes" id="UP001159405">
    <property type="component" value="Unassembled WGS sequence"/>
</dbReference>
<evidence type="ECO:0000256" key="7">
    <source>
        <dbReference type="ARBA" id="ARBA00023170"/>
    </source>
</evidence>
<dbReference type="EMBL" id="CALNXK010000039">
    <property type="protein sequence ID" value="CAH3123959.1"/>
    <property type="molecule type" value="Genomic_DNA"/>
</dbReference>
<accession>A0ABN8NVM1</accession>
<evidence type="ECO:0000256" key="9">
    <source>
        <dbReference type="SAM" id="Phobius"/>
    </source>
</evidence>
<evidence type="ECO:0000313" key="12">
    <source>
        <dbReference type="Proteomes" id="UP001159405"/>
    </source>
</evidence>
<evidence type="ECO:0000256" key="3">
    <source>
        <dbReference type="ARBA" id="ARBA00022692"/>
    </source>
</evidence>
<evidence type="ECO:0000313" key="11">
    <source>
        <dbReference type="EMBL" id="CAH3123959.1"/>
    </source>
</evidence>
<dbReference type="Pfam" id="PF00001">
    <property type="entry name" value="7tm_1"/>
    <property type="match status" value="1"/>
</dbReference>
<keyword evidence="6 9" id="KW-0472">Membrane</keyword>
<evidence type="ECO:0000256" key="5">
    <source>
        <dbReference type="ARBA" id="ARBA00023040"/>
    </source>
</evidence>
<reference evidence="11 12" key="1">
    <citation type="submission" date="2022-05" db="EMBL/GenBank/DDBJ databases">
        <authorList>
            <consortium name="Genoscope - CEA"/>
            <person name="William W."/>
        </authorList>
    </citation>
    <scope>NUCLEOTIDE SEQUENCE [LARGE SCALE GENOMIC DNA]</scope>
</reference>
<evidence type="ECO:0000256" key="4">
    <source>
        <dbReference type="ARBA" id="ARBA00022989"/>
    </source>
</evidence>
<organism evidence="11 12">
    <name type="scientific">Porites lobata</name>
    <dbReference type="NCBI Taxonomy" id="104759"/>
    <lineage>
        <taxon>Eukaryota</taxon>
        <taxon>Metazoa</taxon>
        <taxon>Cnidaria</taxon>
        <taxon>Anthozoa</taxon>
        <taxon>Hexacorallia</taxon>
        <taxon>Scleractinia</taxon>
        <taxon>Fungiina</taxon>
        <taxon>Poritidae</taxon>
        <taxon>Porites</taxon>
    </lineage>
</organism>
<evidence type="ECO:0000256" key="8">
    <source>
        <dbReference type="ARBA" id="ARBA00023224"/>
    </source>
</evidence>
<sequence>MIKFLPFEQKKFYGIIVTVAFFFTPLIVILVAYGTIFHIARAHARGRGVSSFKKDLRIATTVAVVIGLFVICWTPFIGINFAFALCIATLFKGAGCPGLMTLPTWILSVNKWLQYENSVCNPVIYGFGDKDFRRAFRKILLGLCCKKVRLSDYSKSAYGRTVRTTYLRRESRFENWRSVLLTYR</sequence>
<evidence type="ECO:0000256" key="6">
    <source>
        <dbReference type="ARBA" id="ARBA00023136"/>
    </source>
</evidence>
<dbReference type="PANTHER" id="PTHR24247:SF202">
    <property type="entry name" value="5-HYDROXYTRYPTAMINE RECEPTOR 1"/>
    <property type="match status" value="1"/>
</dbReference>
<dbReference type="InterPro" id="IPR017452">
    <property type="entry name" value="GPCR_Rhodpsn_7TM"/>
</dbReference>
<keyword evidence="3 9" id="KW-0812">Transmembrane</keyword>
<comment type="caution">
    <text evidence="11">The sequence shown here is derived from an EMBL/GenBank/DDBJ whole genome shotgun (WGS) entry which is preliminary data.</text>
</comment>
<evidence type="ECO:0000256" key="1">
    <source>
        <dbReference type="ARBA" id="ARBA00004651"/>
    </source>
</evidence>
<name>A0ABN8NVM1_9CNID</name>
<dbReference type="SUPFAM" id="SSF81321">
    <property type="entry name" value="Family A G protein-coupled receptor-like"/>
    <property type="match status" value="1"/>
</dbReference>
<feature type="transmembrane region" description="Helical" evidence="9">
    <location>
        <begin position="56"/>
        <end position="76"/>
    </location>
</feature>